<feature type="compositionally biased region" description="Pro residues" evidence="1">
    <location>
        <begin position="540"/>
        <end position="553"/>
    </location>
</feature>
<protein>
    <submittedName>
        <fullName evidence="2">Smooth muscle caldesmon</fullName>
    </submittedName>
</protein>
<feature type="region of interest" description="Disordered" evidence="1">
    <location>
        <begin position="1"/>
        <end position="51"/>
    </location>
</feature>
<feature type="compositionally biased region" description="Basic and acidic residues" evidence="1">
    <location>
        <begin position="708"/>
        <end position="724"/>
    </location>
</feature>
<feature type="compositionally biased region" description="Basic and acidic residues" evidence="1">
    <location>
        <begin position="620"/>
        <end position="650"/>
    </location>
</feature>
<feature type="compositionally biased region" description="Basic and acidic residues" evidence="1">
    <location>
        <begin position="1"/>
        <end position="12"/>
    </location>
</feature>
<comment type="caution">
    <text evidence="2">The sequence shown here is derived from an EMBL/GenBank/DDBJ whole genome shotgun (WGS) entry which is preliminary data.</text>
</comment>
<evidence type="ECO:0000313" key="3">
    <source>
        <dbReference type="Proteomes" id="UP000383932"/>
    </source>
</evidence>
<feature type="compositionally biased region" description="Low complexity" evidence="1">
    <location>
        <begin position="493"/>
        <end position="504"/>
    </location>
</feature>
<feature type="region of interest" description="Disordered" evidence="1">
    <location>
        <begin position="226"/>
        <end position="257"/>
    </location>
</feature>
<dbReference type="Proteomes" id="UP000383932">
    <property type="component" value="Unassembled WGS sequence"/>
</dbReference>
<feature type="compositionally biased region" description="Basic and acidic residues" evidence="1">
    <location>
        <begin position="835"/>
        <end position="849"/>
    </location>
</feature>
<feature type="compositionally biased region" description="Polar residues" evidence="1">
    <location>
        <begin position="175"/>
        <end position="187"/>
    </location>
</feature>
<feature type="compositionally biased region" description="Basic and acidic residues" evidence="1">
    <location>
        <begin position="529"/>
        <end position="539"/>
    </location>
</feature>
<feature type="compositionally biased region" description="Basic and acidic residues" evidence="1">
    <location>
        <begin position="579"/>
        <end position="592"/>
    </location>
</feature>
<gene>
    <name evidence="2" type="ORF">CTheo_527</name>
</gene>
<feature type="region of interest" description="Disordered" evidence="1">
    <location>
        <begin position="174"/>
        <end position="214"/>
    </location>
</feature>
<name>A0A5N5QW84_9AGAM</name>
<proteinExistence type="predicted"/>
<feature type="compositionally biased region" description="Polar residues" evidence="1">
    <location>
        <begin position="760"/>
        <end position="776"/>
    </location>
</feature>
<feature type="compositionally biased region" description="Low complexity" evidence="1">
    <location>
        <begin position="652"/>
        <end position="661"/>
    </location>
</feature>
<dbReference type="AlphaFoldDB" id="A0A5N5QW84"/>
<keyword evidence="3" id="KW-1185">Reference proteome</keyword>
<feature type="compositionally biased region" description="Polar residues" evidence="1">
    <location>
        <begin position="559"/>
        <end position="568"/>
    </location>
</feature>
<dbReference type="OrthoDB" id="3252149at2759"/>
<evidence type="ECO:0000313" key="2">
    <source>
        <dbReference type="EMBL" id="KAB5596010.1"/>
    </source>
</evidence>
<feature type="compositionally biased region" description="Basic and acidic residues" evidence="1">
    <location>
        <begin position="662"/>
        <end position="681"/>
    </location>
</feature>
<dbReference type="EMBL" id="SSOP01000004">
    <property type="protein sequence ID" value="KAB5596010.1"/>
    <property type="molecule type" value="Genomic_DNA"/>
</dbReference>
<feature type="compositionally biased region" description="Pro residues" evidence="1">
    <location>
        <begin position="805"/>
        <end position="820"/>
    </location>
</feature>
<reference evidence="2 3" key="1">
    <citation type="journal article" date="2019" name="Fungal Biol. Biotechnol.">
        <title>Draft genome sequence of fastidious pathogen Ceratobasidium theobromae, which causes vascular-streak dieback in Theobroma cacao.</title>
        <authorList>
            <person name="Ali S.S."/>
            <person name="Asman A."/>
            <person name="Shao J."/>
            <person name="Firmansyah A.P."/>
            <person name="Susilo A.W."/>
            <person name="Rosmana A."/>
            <person name="McMahon P."/>
            <person name="Junaid M."/>
            <person name="Guest D."/>
            <person name="Kheng T.Y."/>
            <person name="Meinhardt L.W."/>
            <person name="Bailey B.A."/>
        </authorList>
    </citation>
    <scope>NUCLEOTIDE SEQUENCE [LARGE SCALE GENOMIC DNA]</scope>
    <source>
        <strain evidence="2 3">CT2</strain>
    </source>
</reference>
<organism evidence="2 3">
    <name type="scientific">Ceratobasidium theobromae</name>
    <dbReference type="NCBI Taxonomy" id="1582974"/>
    <lineage>
        <taxon>Eukaryota</taxon>
        <taxon>Fungi</taxon>
        <taxon>Dikarya</taxon>
        <taxon>Basidiomycota</taxon>
        <taxon>Agaricomycotina</taxon>
        <taxon>Agaricomycetes</taxon>
        <taxon>Cantharellales</taxon>
        <taxon>Ceratobasidiaceae</taxon>
        <taxon>Ceratobasidium</taxon>
    </lineage>
</organism>
<accession>A0A5N5QW84</accession>
<feature type="region of interest" description="Disordered" evidence="1">
    <location>
        <begin position="369"/>
        <end position="868"/>
    </location>
</feature>
<feature type="compositionally biased region" description="Pro residues" evidence="1">
    <location>
        <begin position="388"/>
        <end position="400"/>
    </location>
</feature>
<evidence type="ECO:0000256" key="1">
    <source>
        <dbReference type="SAM" id="MobiDB-lite"/>
    </source>
</evidence>
<feature type="compositionally biased region" description="Basic and acidic residues" evidence="1">
    <location>
        <begin position="22"/>
        <end position="34"/>
    </location>
</feature>
<feature type="compositionally biased region" description="Basic and acidic residues" evidence="1">
    <location>
        <begin position="472"/>
        <end position="491"/>
    </location>
</feature>
<sequence>MEWPKRGTDNRRATTIGVAREPTYKKGRSTDAHEASCAVTDNVGGSRSAATSYGMPPLAPNVPILLRGAPLTPSPSTGPHKPNFTIQTRLSPELIAAIIEARKKGQQLQFEAYGPNAGFHVDGQHFPIHSVTAERTPTELYAFTAHPQPSLQVVGKIFGKCSVQRTLTEDDQEKLLQSRSAAETANARTIGRIGVPDAPAKSSEKKRPTVRKGVLTGVLTASTVATALRASPAPGTAANSPPPGASSRPPDGPPNAFQGLLIHHLAYAPTSLKQLAAAVKRQPKEVRPCLDSVRPLFSPISNIQTSLQIATSDDTLTGPRLDSPTWTLKPASYQYLRLAPPTSASGGSWLTLSPDDIKRITADANRAFDDLKLPPDAPPRLALAAQQPAPPAPAPAPTPPATSAKPSEPSTLKHPLPARPPPAVASATPNGRLDVPKPSRVPSPAAGTDASSREMSVDTPRAPPVRPPVRVTTKEKAKPADDSEPPKDVAPAKKSGTGTKSKSGANGKEKSKIKSKPIITGDSDGEDFVPTKRDRERKPPPVVAAPAPAPPRPTAHSRAGSSSSTKQVEATAGAKRSKRDADIALELERELDSGYAESGRPAAPPTAATKPAVEGKKRRMNEDEPRVRERDGNRDKDREGVKTKKVDKVKKAVTATATAAADVERLVTKDGSEKRKRRDADQESDVSLDLELKKKRRVDPPARTPIPPKREKPPLERERERESESSAVEARPKKPMPNREPNAKPRVKDKPRKSTAAVGSKTNGVPATVATSSTVSAHPKVNGSSKKDRASLMYTSSEDEGTPAPRRPAPTPTTAPPPARVPKSAPVQSPSEGSTPRERDRERDRRKPPTDGFVLPPKRPPLPANATAADMRERYTEMYAEYATMGARIAKERLKVEKLLKDMDDGDHDSLDMTLIENLTKAYREVHEELAALRERLGAGP</sequence>